<sequence>MVEADPRASSLSPPVIVALAGRRWGEKEKHKFEGGPERRLHQSDPLRASLANRAKPFGFVSAAMLMNSQSPMSLWLLPGPLWLRAGRRTGRKVWVSSAAAGREVRAGAVGGAHGAPRGGVDPRPAALGHDGEVGVGVDQAGDERLVPGQRLKRPWRRRKAVGAAGADVVELVLRGKNAVLQWEGAMVVAPLAAPHGRRGLTQAAVDAVSEAELGHGRLVCAARTGGAEGISVIQNIVTRHKSNVSCGKRPLYSRWAVDSVPVKDTSASLSMPSSWMLSLSDLELPRDLFMLRKYCPHLCRPASFFSLFSLARRF</sequence>
<proteinExistence type="predicted"/>
<dbReference type="EMBL" id="SRLO01000034">
    <property type="protein sequence ID" value="TNN83209.1"/>
    <property type="molecule type" value="Genomic_DNA"/>
</dbReference>
<protein>
    <submittedName>
        <fullName evidence="1">Uncharacterized protein</fullName>
    </submittedName>
</protein>
<name>A0A4Z2IYZ1_9TELE</name>
<dbReference type="AlphaFoldDB" id="A0A4Z2IYZ1"/>
<organism evidence="1 2">
    <name type="scientific">Liparis tanakae</name>
    <name type="common">Tanaka's snailfish</name>
    <dbReference type="NCBI Taxonomy" id="230148"/>
    <lineage>
        <taxon>Eukaryota</taxon>
        <taxon>Metazoa</taxon>
        <taxon>Chordata</taxon>
        <taxon>Craniata</taxon>
        <taxon>Vertebrata</taxon>
        <taxon>Euteleostomi</taxon>
        <taxon>Actinopterygii</taxon>
        <taxon>Neopterygii</taxon>
        <taxon>Teleostei</taxon>
        <taxon>Neoteleostei</taxon>
        <taxon>Acanthomorphata</taxon>
        <taxon>Eupercaria</taxon>
        <taxon>Perciformes</taxon>
        <taxon>Cottioidei</taxon>
        <taxon>Cottales</taxon>
        <taxon>Liparidae</taxon>
        <taxon>Liparis</taxon>
    </lineage>
</organism>
<comment type="caution">
    <text evidence="1">The sequence shown here is derived from an EMBL/GenBank/DDBJ whole genome shotgun (WGS) entry which is preliminary data.</text>
</comment>
<dbReference type="Proteomes" id="UP000314294">
    <property type="component" value="Unassembled WGS sequence"/>
</dbReference>
<evidence type="ECO:0000313" key="2">
    <source>
        <dbReference type="Proteomes" id="UP000314294"/>
    </source>
</evidence>
<reference evidence="1 2" key="1">
    <citation type="submission" date="2019-03" db="EMBL/GenBank/DDBJ databases">
        <title>First draft genome of Liparis tanakae, snailfish: a comprehensive survey of snailfish specific genes.</title>
        <authorList>
            <person name="Kim W."/>
            <person name="Song I."/>
            <person name="Jeong J.-H."/>
            <person name="Kim D."/>
            <person name="Kim S."/>
            <person name="Ryu S."/>
            <person name="Song J.Y."/>
            <person name="Lee S.K."/>
        </authorList>
    </citation>
    <scope>NUCLEOTIDE SEQUENCE [LARGE SCALE GENOMIC DNA]</scope>
    <source>
        <tissue evidence="1">Muscle</tissue>
    </source>
</reference>
<accession>A0A4Z2IYZ1</accession>
<keyword evidence="2" id="KW-1185">Reference proteome</keyword>
<evidence type="ECO:0000313" key="1">
    <source>
        <dbReference type="EMBL" id="TNN83209.1"/>
    </source>
</evidence>
<gene>
    <name evidence="1" type="ORF">EYF80_006542</name>
</gene>